<gene>
    <name evidence="2" type="ORF">EJP82_01460</name>
</gene>
<name>A0A433YFH2_9BACL</name>
<reference evidence="2 3" key="1">
    <citation type="submission" date="2018-12" db="EMBL/GenBank/DDBJ databases">
        <authorList>
            <person name="Sun L."/>
            <person name="Chen Z."/>
        </authorList>
    </citation>
    <scope>NUCLEOTIDE SEQUENCE [LARGE SCALE GENOMIC DNA]</scope>
    <source>
        <strain evidence="2 3">DSM 15890</strain>
    </source>
</reference>
<feature type="domain" description="Glycosyltransferase 2-like" evidence="1">
    <location>
        <begin position="55"/>
        <end position="218"/>
    </location>
</feature>
<proteinExistence type="predicted"/>
<dbReference type="PANTHER" id="PTHR43179:SF7">
    <property type="entry name" value="RHAMNOSYLTRANSFERASE WBBL"/>
    <property type="match status" value="1"/>
</dbReference>
<dbReference type="OrthoDB" id="8936324at2"/>
<dbReference type="InterPro" id="IPR001173">
    <property type="entry name" value="Glyco_trans_2-like"/>
</dbReference>
<dbReference type="PANTHER" id="PTHR43179">
    <property type="entry name" value="RHAMNOSYLTRANSFERASE WBBL"/>
    <property type="match status" value="1"/>
</dbReference>
<dbReference type="CDD" id="cd04186">
    <property type="entry name" value="GT_2_like_c"/>
    <property type="match status" value="1"/>
</dbReference>
<comment type="caution">
    <text evidence="2">The sequence shown here is derived from an EMBL/GenBank/DDBJ whole genome shotgun (WGS) entry which is preliminary data.</text>
</comment>
<dbReference type="EMBL" id="RZNY01000001">
    <property type="protein sequence ID" value="RUT48634.1"/>
    <property type="molecule type" value="Genomic_DNA"/>
</dbReference>
<dbReference type="Proteomes" id="UP000279446">
    <property type="component" value="Unassembled WGS sequence"/>
</dbReference>
<dbReference type="Gene3D" id="3.90.550.10">
    <property type="entry name" value="Spore Coat Polysaccharide Biosynthesis Protein SpsA, Chain A"/>
    <property type="match status" value="1"/>
</dbReference>
<dbReference type="GO" id="GO:0016740">
    <property type="term" value="F:transferase activity"/>
    <property type="evidence" value="ECO:0007669"/>
    <property type="project" value="UniProtKB-KW"/>
</dbReference>
<dbReference type="InterPro" id="IPR029044">
    <property type="entry name" value="Nucleotide-diphossugar_trans"/>
</dbReference>
<evidence type="ECO:0000313" key="3">
    <source>
        <dbReference type="Proteomes" id="UP000279446"/>
    </source>
</evidence>
<dbReference type="Pfam" id="PF00535">
    <property type="entry name" value="Glycos_transf_2"/>
    <property type="match status" value="1"/>
</dbReference>
<organism evidence="2 3">
    <name type="scientific">Paenibacillus anaericanus</name>
    <dbReference type="NCBI Taxonomy" id="170367"/>
    <lineage>
        <taxon>Bacteria</taxon>
        <taxon>Bacillati</taxon>
        <taxon>Bacillota</taxon>
        <taxon>Bacilli</taxon>
        <taxon>Bacillales</taxon>
        <taxon>Paenibacillaceae</taxon>
        <taxon>Paenibacillus</taxon>
    </lineage>
</organism>
<dbReference type="SUPFAM" id="SSF53448">
    <property type="entry name" value="Nucleotide-diphospho-sugar transferases"/>
    <property type="match status" value="1"/>
</dbReference>
<keyword evidence="3" id="KW-1185">Reference proteome</keyword>
<protein>
    <submittedName>
        <fullName evidence="2">Glycosyltransferase family 2 protein</fullName>
    </submittedName>
</protein>
<keyword evidence="2" id="KW-0808">Transferase</keyword>
<evidence type="ECO:0000313" key="2">
    <source>
        <dbReference type="EMBL" id="RUT48634.1"/>
    </source>
</evidence>
<accession>A0A433YFH2</accession>
<evidence type="ECO:0000259" key="1">
    <source>
        <dbReference type="Pfam" id="PF00535"/>
    </source>
</evidence>
<dbReference type="AlphaFoldDB" id="A0A433YFH2"/>
<sequence>MRRNKIKIRQSIPRGTSRKSKVSGASDFQKGYEAGYTHGILKGKQSYGSFFEGTSIIIPTFNQKALLLQCIESIEAHTAMPYEIIVVDNGSEDGTAEELRSRRLSIRLAVHSQNLGFARAINTGLMMAKGSTIVLLNNDTLVTEGWLSNMLRCLNDCPEVAVVGPVTNYISGEQQIDVPYGDIAGMYEFAATYNASDERKWWNTDRLVGFCLLFARSTFEGVGYLDEGYEFGNFEDDDWIVRLRFQGKKMKIAGDTFIHHFGSVTMKGLGNEGFKKVNGQNENFFTEKWGNVYEILQRQSDQNCSEGTKSLDFFPTHIWIRGLGERVYWLEHGVKYPIAHGVLNENEKHRAIRLSVIDLLQLPTGPQRSSEEAISPTSAYEGAIFRGADGCMYQVDQGKRREIVSSYAILSWGLVVGENRDLITEGSKLPIGVPILPAPRLKSEDL</sequence>